<evidence type="ECO:0000256" key="1">
    <source>
        <dbReference type="ARBA" id="ARBA00001462"/>
    </source>
</evidence>
<gene>
    <name evidence="8" type="ORF">NG821_11990</name>
</gene>
<comment type="caution">
    <text evidence="8">The sequence shown here is derived from an EMBL/GenBank/DDBJ whole genome shotgun (WGS) entry which is preliminary data.</text>
</comment>
<dbReference type="InterPro" id="IPR051563">
    <property type="entry name" value="Glycosyl_Hydrolase_51"/>
</dbReference>
<comment type="similarity">
    <text evidence="2">Belongs to the glycosyl hydrolase 51 family.</text>
</comment>
<dbReference type="Pfam" id="PF22847">
    <property type="entry name" value="BT_3657-like_N"/>
    <property type="match status" value="1"/>
</dbReference>
<feature type="domain" description="Alpha-L-arabinofuranosidase C-terminal" evidence="7">
    <location>
        <begin position="691"/>
        <end position="864"/>
    </location>
</feature>
<protein>
    <recommendedName>
        <fullName evidence="3">non-reducing end alpha-L-arabinofuranosidase</fullName>
        <ecNumber evidence="3">3.2.1.55</ecNumber>
    </recommendedName>
</protein>
<feature type="signal peptide" evidence="6">
    <location>
        <begin position="1"/>
        <end position="22"/>
    </location>
</feature>
<dbReference type="Proteomes" id="UP001204015">
    <property type="component" value="Unassembled WGS sequence"/>
</dbReference>
<evidence type="ECO:0000256" key="6">
    <source>
        <dbReference type="SAM" id="SignalP"/>
    </source>
</evidence>
<keyword evidence="9" id="KW-1185">Reference proteome</keyword>
<comment type="catalytic activity">
    <reaction evidence="1">
        <text>Hydrolysis of terminal non-reducing alpha-L-arabinofuranoside residues in alpha-L-arabinosides.</text>
        <dbReference type="EC" id="3.2.1.55"/>
    </reaction>
</comment>
<accession>A0ABT1C093</accession>
<dbReference type="PANTHER" id="PTHR31776">
    <property type="entry name" value="ALPHA-L-ARABINOFURANOSIDASE 1"/>
    <property type="match status" value="1"/>
</dbReference>
<dbReference type="EMBL" id="JAMXLY010000073">
    <property type="protein sequence ID" value="MCO6026545.1"/>
    <property type="molecule type" value="Genomic_DNA"/>
</dbReference>
<dbReference type="SUPFAM" id="SSF75005">
    <property type="entry name" value="Arabinanase/levansucrase/invertase"/>
    <property type="match status" value="1"/>
</dbReference>
<name>A0ABT1C093_9BACT</name>
<reference evidence="8 9" key="1">
    <citation type="submission" date="2022-06" db="EMBL/GenBank/DDBJ databases">
        <title>A taxonomic note on the genus Prevotella: Description of four novel genera and emended description of the genera Hallella and Xylanibacter.</title>
        <authorList>
            <person name="Hitch T.C.A."/>
        </authorList>
    </citation>
    <scope>NUCLEOTIDE SEQUENCE [LARGE SCALE GENOMIC DNA]</scope>
    <source>
        <strain evidence="8 9">DSM 100619</strain>
    </source>
</reference>
<dbReference type="InterPro" id="IPR023296">
    <property type="entry name" value="Glyco_hydro_beta-prop_sf"/>
</dbReference>
<keyword evidence="5" id="KW-0378">Hydrolase</keyword>
<evidence type="ECO:0000256" key="4">
    <source>
        <dbReference type="ARBA" id="ARBA00022729"/>
    </source>
</evidence>
<dbReference type="PANTHER" id="PTHR31776:SF26">
    <property type="entry name" value="SECRETED ARABINOSIDASE"/>
    <property type="match status" value="1"/>
</dbReference>
<dbReference type="Pfam" id="PF06964">
    <property type="entry name" value="Alpha-L-AF_C"/>
    <property type="match status" value="1"/>
</dbReference>
<evidence type="ECO:0000313" key="9">
    <source>
        <dbReference type="Proteomes" id="UP001204015"/>
    </source>
</evidence>
<feature type="chain" id="PRO_5047056180" description="non-reducing end alpha-L-arabinofuranosidase" evidence="6">
    <location>
        <begin position="23"/>
        <end position="871"/>
    </location>
</feature>
<dbReference type="InterPro" id="IPR055235">
    <property type="entry name" value="ASD1_cat"/>
</dbReference>
<dbReference type="Pfam" id="PF22848">
    <property type="entry name" value="ASD1_dom"/>
    <property type="match status" value="1"/>
</dbReference>
<evidence type="ECO:0000259" key="7">
    <source>
        <dbReference type="SMART" id="SM00813"/>
    </source>
</evidence>
<dbReference type="SMART" id="SM00813">
    <property type="entry name" value="Alpha-L-AF_C"/>
    <property type="match status" value="1"/>
</dbReference>
<organism evidence="8 9">
    <name type="scientific">Segatella cerevisiae</name>
    <dbReference type="NCBI Taxonomy" id="2053716"/>
    <lineage>
        <taxon>Bacteria</taxon>
        <taxon>Pseudomonadati</taxon>
        <taxon>Bacteroidota</taxon>
        <taxon>Bacteroidia</taxon>
        <taxon>Bacteroidales</taxon>
        <taxon>Prevotellaceae</taxon>
        <taxon>Segatella</taxon>
    </lineage>
</organism>
<dbReference type="InterPro" id="IPR055133">
    <property type="entry name" value="BT_3657-like_N"/>
</dbReference>
<dbReference type="SUPFAM" id="SSF51445">
    <property type="entry name" value="(Trans)glycosidases"/>
    <property type="match status" value="1"/>
</dbReference>
<dbReference type="RefSeq" id="WP_252761895.1">
    <property type="nucleotide sequence ID" value="NZ_JAMXLY010000073.1"/>
</dbReference>
<evidence type="ECO:0000256" key="5">
    <source>
        <dbReference type="ARBA" id="ARBA00022801"/>
    </source>
</evidence>
<keyword evidence="4 6" id="KW-0732">Signal</keyword>
<proteinExistence type="inferred from homology"/>
<evidence type="ECO:0000256" key="3">
    <source>
        <dbReference type="ARBA" id="ARBA00012670"/>
    </source>
</evidence>
<evidence type="ECO:0000313" key="8">
    <source>
        <dbReference type="EMBL" id="MCO6026545.1"/>
    </source>
</evidence>
<dbReference type="Gene3D" id="3.20.20.80">
    <property type="entry name" value="Glycosidases"/>
    <property type="match status" value="1"/>
</dbReference>
<dbReference type="InterPro" id="IPR010720">
    <property type="entry name" value="Alpha-L-AF_C"/>
</dbReference>
<dbReference type="InterPro" id="IPR017853">
    <property type="entry name" value="GH"/>
</dbReference>
<sequence length="871" mass="97835">MKNKLFLAFTLTFILLPFSCKAQSQAFYTIQGRDTTCQIFLYSPDPKSGLHAAYLDSRQNWKELGQILSCDYGPWGAGKKMYTPFVTKAKDGTWRALWTLDPLAPAFAAAYSEDLLSWRPQDYPIVKEHGITSPVAYQMDDGSWDVYLKTGKGKRYVHASEDFRTFDEDTLEAEADEVLWQQDTALIAGKVWHGNTFDVPVMQLDYMQNWFRTLAEDRTLCSERMKDDQQRFASAEDTLRSTLSVDPQNVLPVSDQLVGAFFEDINSAADGGLYAELVRNRDFEDPGDPKNSWSAKPAWKLYQLIKKDELQGEPLHLVTDQPLSKNNPHHLVLTQNEVLSNTGWDGIPVKSGLYNFSFYANQLAGEKNQIAVMLIADDGTVMAENKIKLNGLGWKRYALTLNTAPKKKMPEDSSVKNCRLQLVVKKEGMVGVDMISLFPHDTYKGHGMRKDLAETIAELHPKFVRFPGGCMDHGQGVSNIYRWKETIGPWQDRVPAPNIWNYHQTRGLGFYEYFQFCEDIGAEPLPVVAAGVPCQNSLPDANGLAGQQGGIPMKDMPQYVQDILDLIEWANGDPSTSKWAKMRADAGHPAPFHLKMIGVGNEDQISTVFEKRYLMICQAVKKKYPDIKVIGTVGPFHYPSSDYEEGWRLAKAHSDCIDAVDEHYYERPGWFLHHQDYYDHYDRKAPKVYLGEYASQDRTVENALAEAVYLCSLERNADVVRMASYAPLLCRKGHANWNPDLIYFDNSSIELTPSYWVQYLFSNYSGDQYISSHLETVPSVASRIAASVVKSSKSGKGYLKLVNASPKVVALTVKGITLNAGKEGMMLQGQPADRLIRVSGVEGQAGNASLPLVQGQAVVLAPYSVNVLEWK</sequence>
<dbReference type="EC" id="3.2.1.55" evidence="3"/>
<evidence type="ECO:0000256" key="2">
    <source>
        <dbReference type="ARBA" id="ARBA00007186"/>
    </source>
</evidence>